<dbReference type="EMBL" id="AMZH03009898">
    <property type="protein sequence ID" value="RRT55845.1"/>
    <property type="molecule type" value="Genomic_DNA"/>
</dbReference>
<name>A0A426YVV1_ENSVE</name>
<reference evidence="2 3" key="1">
    <citation type="journal article" date="2014" name="Agronomy (Basel)">
        <title>A Draft Genome Sequence for Ensete ventricosum, the Drought-Tolerant Tree Against Hunger.</title>
        <authorList>
            <person name="Harrison J."/>
            <person name="Moore K.A."/>
            <person name="Paszkiewicz K."/>
            <person name="Jones T."/>
            <person name="Grant M."/>
            <person name="Ambacheew D."/>
            <person name="Muzemil S."/>
            <person name="Studholme D.J."/>
        </authorList>
    </citation>
    <scope>NUCLEOTIDE SEQUENCE [LARGE SCALE GENOMIC DNA]</scope>
</reference>
<feature type="region of interest" description="Disordered" evidence="1">
    <location>
        <begin position="79"/>
        <end position="102"/>
    </location>
</feature>
<evidence type="ECO:0000313" key="2">
    <source>
        <dbReference type="EMBL" id="RRT55845.1"/>
    </source>
</evidence>
<dbReference type="AlphaFoldDB" id="A0A426YVV1"/>
<gene>
    <name evidence="2" type="ORF">B296_00028336</name>
</gene>
<evidence type="ECO:0000313" key="3">
    <source>
        <dbReference type="Proteomes" id="UP000287651"/>
    </source>
</evidence>
<protein>
    <submittedName>
        <fullName evidence="2">Uncharacterized protein</fullName>
    </submittedName>
</protein>
<organism evidence="2 3">
    <name type="scientific">Ensete ventricosum</name>
    <name type="common">Abyssinian banana</name>
    <name type="synonym">Musa ensete</name>
    <dbReference type="NCBI Taxonomy" id="4639"/>
    <lineage>
        <taxon>Eukaryota</taxon>
        <taxon>Viridiplantae</taxon>
        <taxon>Streptophyta</taxon>
        <taxon>Embryophyta</taxon>
        <taxon>Tracheophyta</taxon>
        <taxon>Spermatophyta</taxon>
        <taxon>Magnoliopsida</taxon>
        <taxon>Liliopsida</taxon>
        <taxon>Zingiberales</taxon>
        <taxon>Musaceae</taxon>
        <taxon>Ensete</taxon>
    </lineage>
</organism>
<comment type="caution">
    <text evidence="2">The sequence shown here is derived from an EMBL/GenBank/DDBJ whole genome shotgun (WGS) entry which is preliminary data.</text>
</comment>
<evidence type="ECO:0000256" key="1">
    <source>
        <dbReference type="SAM" id="MobiDB-lite"/>
    </source>
</evidence>
<dbReference type="Proteomes" id="UP000287651">
    <property type="component" value="Unassembled WGS sequence"/>
</dbReference>
<sequence length="183" mass="20625">MLTRGRPPLSCTLTSVPHRSWSNLQMAGSSTGPNWMPWRSRRESSTWTWTKSPLARDVLLPASGPVRFIFRPIRGGSRHQVGPLRLHGSRPRRQQRDTGTSMGRTRRMAFVGLPSLPATTPILRLLCAFNIDISDAQRVGQYPVKHPSDVATSKRTVYPKVNYKANNIRLHVMKLCVVIEEST</sequence>
<accession>A0A426YVV1</accession>
<proteinExistence type="predicted"/>